<keyword evidence="7 8" id="KW-0472">Membrane</keyword>
<evidence type="ECO:0000256" key="2">
    <source>
        <dbReference type="ARBA" id="ARBA00022448"/>
    </source>
</evidence>
<evidence type="ECO:0000256" key="6">
    <source>
        <dbReference type="ARBA" id="ARBA00022989"/>
    </source>
</evidence>
<dbReference type="InterPro" id="IPR001851">
    <property type="entry name" value="ABC_transp_permease"/>
</dbReference>
<dbReference type="Proteomes" id="UP001196509">
    <property type="component" value="Unassembled WGS sequence"/>
</dbReference>
<feature type="transmembrane region" description="Helical" evidence="8">
    <location>
        <begin position="214"/>
        <end position="235"/>
    </location>
</feature>
<keyword evidence="2" id="KW-0813">Transport</keyword>
<dbReference type="RefSeq" id="WP_220226411.1">
    <property type="nucleotide sequence ID" value="NZ_JAICBX010000001.1"/>
</dbReference>
<evidence type="ECO:0000256" key="3">
    <source>
        <dbReference type="ARBA" id="ARBA00022475"/>
    </source>
</evidence>
<feature type="transmembrane region" description="Helical" evidence="8">
    <location>
        <begin position="86"/>
        <end position="106"/>
    </location>
</feature>
<feature type="transmembrane region" description="Helical" evidence="8">
    <location>
        <begin position="247"/>
        <end position="264"/>
    </location>
</feature>
<keyword evidence="6 8" id="KW-1133">Transmembrane helix</keyword>
<feature type="transmembrane region" description="Helical" evidence="8">
    <location>
        <begin position="63"/>
        <end position="80"/>
    </location>
</feature>
<name>A0AAE2ZJI8_9HYPH</name>
<proteinExistence type="predicted"/>
<feature type="transmembrane region" description="Helical" evidence="8">
    <location>
        <begin position="271"/>
        <end position="288"/>
    </location>
</feature>
<keyword evidence="4" id="KW-0997">Cell inner membrane</keyword>
<sequence>MLSLVRRFGTLIGFCAIIVFFWMQLPETFLTPRNMLNISQQISMLAVVAFTMTIVMVMGDFDLSVGSMASLAGVAAAIVFSNDYPIYAGVAAALAVGAVGGLFNGFLVSYIGILPFVATLGTLTMFSGGAFLVSGGKTIFGRDIPSGFSGFARSGISLEWLGLQPLHLPYLTILAVAVLILVWIGLEHTPYGRRLYAIGGNYEAARLAGVKVRILRMSAFALTGLGAATAGLMYASRVASANPTQGSGLMLDAIAAVFLGMTMSEEGEPRVFATLVGVLILGVLDNGLTQMSVDSYVREVLVGAIVVLAVASSSIGKQRA</sequence>
<accession>A0AAE2ZJI8</accession>
<keyword evidence="5 8" id="KW-0812">Transmembrane</keyword>
<dbReference type="GO" id="GO:0022857">
    <property type="term" value="F:transmembrane transporter activity"/>
    <property type="evidence" value="ECO:0007669"/>
    <property type="project" value="InterPro"/>
</dbReference>
<feature type="transmembrane region" description="Helical" evidence="8">
    <location>
        <begin position="113"/>
        <end position="133"/>
    </location>
</feature>
<comment type="subcellular location">
    <subcellularLocation>
        <location evidence="1">Cell membrane</location>
        <topology evidence="1">Multi-pass membrane protein</topology>
    </subcellularLocation>
</comment>
<comment type="caution">
    <text evidence="9">The sequence shown here is derived from an EMBL/GenBank/DDBJ whole genome shotgun (WGS) entry which is preliminary data.</text>
</comment>
<protein>
    <submittedName>
        <fullName evidence="9">ABC transporter permease</fullName>
    </submittedName>
</protein>
<keyword evidence="3" id="KW-1003">Cell membrane</keyword>
<evidence type="ECO:0000313" key="9">
    <source>
        <dbReference type="EMBL" id="MBW8635685.1"/>
    </source>
</evidence>
<evidence type="ECO:0000256" key="5">
    <source>
        <dbReference type="ARBA" id="ARBA00022692"/>
    </source>
</evidence>
<evidence type="ECO:0000256" key="7">
    <source>
        <dbReference type="ARBA" id="ARBA00023136"/>
    </source>
</evidence>
<dbReference type="AlphaFoldDB" id="A0AAE2ZJI8"/>
<reference evidence="9" key="1">
    <citation type="submission" date="2021-08" db="EMBL/GenBank/DDBJ databases">
        <title>Hoeflea bacterium WL0058 sp. nov., isolated from the sediment.</title>
        <authorList>
            <person name="Wang L."/>
            <person name="Zhang D."/>
        </authorList>
    </citation>
    <scope>NUCLEOTIDE SEQUENCE</scope>
    <source>
        <strain evidence="9">WL0058</strain>
    </source>
</reference>
<feature type="transmembrane region" description="Helical" evidence="8">
    <location>
        <begin position="7"/>
        <end position="25"/>
    </location>
</feature>
<gene>
    <name evidence="9" type="ORF">K1W69_00680</name>
</gene>
<dbReference type="CDD" id="cd06579">
    <property type="entry name" value="TM_PBP1_transp_AraH_like"/>
    <property type="match status" value="1"/>
</dbReference>
<dbReference type="PANTHER" id="PTHR32196">
    <property type="entry name" value="ABC TRANSPORTER PERMEASE PROTEIN YPHD-RELATED-RELATED"/>
    <property type="match status" value="1"/>
</dbReference>
<evidence type="ECO:0000256" key="4">
    <source>
        <dbReference type="ARBA" id="ARBA00022519"/>
    </source>
</evidence>
<dbReference type="Pfam" id="PF02653">
    <property type="entry name" value="BPD_transp_2"/>
    <property type="match status" value="1"/>
</dbReference>
<dbReference type="GO" id="GO:0005886">
    <property type="term" value="C:plasma membrane"/>
    <property type="evidence" value="ECO:0007669"/>
    <property type="project" value="UniProtKB-SubCell"/>
</dbReference>
<feature type="transmembrane region" description="Helical" evidence="8">
    <location>
        <begin position="300"/>
        <end position="316"/>
    </location>
</feature>
<dbReference type="EMBL" id="JAICBX010000001">
    <property type="protein sequence ID" value="MBW8635685.1"/>
    <property type="molecule type" value="Genomic_DNA"/>
</dbReference>
<evidence type="ECO:0000256" key="1">
    <source>
        <dbReference type="ARBA" id="ARBA00004651"/>
    </source>
</evidence>
<feature type="transmembrane region" description="Helical" evidence="8">
    <location>
        <begin position="37"/>
        <end position="56"/>
    </location>
</feature>
<evidence type="ECO:0000256" key="8">
    <source>
        <dbReference type="SAM" id="Phobius"/>
    </source>
</evidence>
<feature type="transmembrane region" description="Helical" evidence="8">
    <location>
        <begin position="168"/>
        <end position="186"/>
    </location>
</feature>
<dbReference type="PANTHER" id="PTHR32196:SF21">
    <property type="entry name" value="ABC TRANSPORTER PERMEASE PROTEIN YPHD-RELATED"/>
    <property type="match status" value="1"/>
</dbReference>
<organism evidence="9 10">
    <name type="scientific">Flavimaribacter sediminis</name>
    <dbReference type="NCBI Taxonomy" id="2865987"/>
    <lineage>
        <taxon>Bacteria</taxon>
        <taxon>Pseudomonadati</taxon>
        <taxon>Pseudomonadota</taxon>
        <taxon>Alphaproteobacteria</taxon>
        <taxon>Hyphomicrobiales</taxon>
        <taxon>Rhizobiaceae</taxon>
        <taxon>Flavimaribacter</taxon>
    </lineage>
</organism>
<keyword evidence="10" id="KW-1185">Reference proteome</keyword>
<evidence type="ECO:0000313" key="10">
    <source>
        <dbReference type="Proteomes" id="UP001196509"/>
    </source>
</evidence>